<dbReference type="EMBL" id="JAFNEN010000424">
    <property type="protein sequence ID" value="KAG8183282.1"/>
    <property type="molecule type" value="Genomic_DNA"/>
</dbReference>
<dbReference type="InterPro" id="IPR050561">
    <property type="entry name" value="PTP"/>
</dbReference>
<dbReference type="PROSITE" id="PS50056">
    <property type="entry name" value="TYR_PHOSPHATASE_2"/>
    <property type="match status" value="1"/>
</dbReference>
<dbReference type="SUPFAM" id="SSF52799">
    <property type="entry name" value="(Phosphotyrosine protein) phosphatases II"/>
    <property type="match status" value="2"/>
</dbReference>
<dbReference type="SMART" id="SM00195">
    <property type="entry name" value="DSPc"/>
    <property type="match status" value="1"/>
</dbReference>
<evidence type="ECO:0000259" key="7">
    <source>
        <dbReference type="PROSITE" id="PS50056"/>
    </source>
</evidence>
<name>A0AAV6UG64_9ARAC</name>
<feature type="compositionally biased region" description="Low complexity" evidence="5">
    <location>
        <begin position="498"/>
        <end position="516"/>
    </location>
</feature>
<comment type="similarity">
    <text evidence="1">Belongs to the protein-tyrosine phosphatase family. Non-receptor class CDC14 subfamily.</text>
</comment>
<keyword evidence="3" id="KW-0378">Hydrolase</keyword>
<feature type="region of interest" description="Disordered" evidence="5">
    <location>
        <begin position="439"/>
        <end position="516"/>
    </location>
</feature>
<dbReference type="EC" id="3.1.3.48" evidence="2"/>
<dbReference type="FunFam" id="3.90.190.10:FF:000006">
    <property type="entry name" value="Dual specificity protein phosphatase CDC14B"/>
    <property type="match status" value="1"/>
</dbReference>
<feature type="domain" description="Tyrosine-protein phosphatase" evidence="6">
    <location>
        <begin position="164"/>
        <end position="320"/>
    </location>
</feature>
<accession>A0AAV6UG64</accession>
<reference evidence="8 9" key="1">
    <citation type="journal article" date="2022" name="Nat. Ecol. Evol.">
        <title>A masculinizing supergene underlies an exaggerated male reproductive morph in a spider.</title>
        <authorList>
            <person name="Hendrickx F."/>
            <person name="De Corte Z."/>
            <person name="Sonet G."/>
            <person name="Van Belleghem S.M."/>
            <person name="Kostlbacher S."/>
            <person name="Vangestel C."/>
        </authorList>
    </citation>
    <scope>NUCLEOTIDE SEQUENCE [LARGE SCALE GENOMIC DNA]</scope>
    <source>
        <strain evidence="8">W744_W776</strain>
    </source>
</reference>
<keyword evidence="9" id="KW-1185">Reference proteome</keyword>
<dbReference type="PROSITE" id="PS50054">
    <property type="entry name" value="TYR_PHOSPHATASE_DUAL"/>
    <property type="match status" value="1"/>
</dbReference>
<dbReference type="GO" id="GO:0004725">
    <property type="term" value="F:protein tyrosine phosphatase activity"/>
    <property type="evidence" value="ECO:0007669"/>
    <property type="project" value="UniProtKB-EC"/>
</dbReference>
<feature type="domain" description="Tyrosine specific protein phosphatases" evidence="7">
    <location>
        <begin position="246"/>
        <end position="308"/>
    </location>
</feature>
<dbReference type="Pfam" id="PF14671">
    <property type="entry name" value="DSPn"/>
    <property type="match status" value="1"/>
</dbReference>
<sequence>MNNSRKQNFMPIEENPYTGEDKKQFLKKTQIEGHLLVDTRENGALKRHLTHTGEEHLSRTLAKKKIVHYTTTHGEKRVNAAFLAGSYMIIEHGKTPEEAYRPLIFGGSPPFLSFRDASVGPSAYHLGLLDCFRALKKAMVNGFVNFENFDVGEYEYYERVESGDLSWIVPNKFIAFCGPHSKSKVENGYPFHSPESYIPYFRKHNVTTIVRLNKKIYDAKRFIENGFDHRDLFFIDGSTPSDVIMKEFLEISEKAKGAIAVHCKAGLGRTGTLIACYIMKHYRFTAAEAIAWIRICRPGSIIGHQQLWLEEKQSYLWLQGDIYRLRKSHYGNIKKKAVESKMREVKSPGRSSLAIPRERLQTKTYLTTRNSQEALDNEAREDDGEVVWNGKHPVNGDLDKEFHTTQGDKLNIIKANRRHPRSITTGTLHLEEMRALKRTTSQPLRPLPPGGAVVGPTYLSPTKPIRESSKVLQPPSPLHSPSQNRRLNQKQIVPTAASKSSIKNSSSPLSKPSMPR</sequence>
<dbReference type="Proteomes" id="UP000827092">
    <property type="component" value="Unassembled WGS sequence"/>
</dbReference>
<dbReference type="InterPro" id="IPR016130">
    <property type="entry name" value="Tyr_Pase_AS"/>
</dbReference>
<comment type="caution">
    <text evidence="8">The sequence shown here is derived from an EMBL/GenBank/DDBJ whole genome shotgun (WGS) entry which is preliminary data.</text>
</comment>
<evidence type="ECO:0000256" key="3">
    <source>
        <dbReference type="ARBA" id="ARBA00022801"/>
    </source>
</evidence>
<dbReference type="PANTHER" id="PTHR23339">
    <property type="entry name" value="TYROSINE SPECIFIC PROTEIN PHOSPHATASE AND DUAL SPECIFICITY PROTEIN PHOSPHATASE"/>
    <property type="match status" value="1"/>
</dbReference>
<protein>
    <recommendedName>
        <fullName evidence="2">protein-tyrosine-phosphatase</fullName>
        <ecNumber evidence="2">3.1.3.48</ecNumber>
    </recommendedName>
</protein>
<evidence type="ECO:0000256" key="1">
    <source>
        <dbReference type="ARBA" id="ARBA00007315"/>
    </source>
</evidence>
<evidence type="ECO:0000259" key="6">
    <source>
        <dbReference type="PROSITE" id="PS50054"/>
    </source>
</evidence>
<proteinExistence type="inferred from homology"/>
<evidence type="ECO:0000256" key="2">
    <source>
        <dbReference type="ARBA" id="ARBA00013064"/>
    </source>
</evidence>
<dbReference type="CDD" id="cd17657">
    <property type="entry name" value="CDC14_N"/>
    <property type="match status" value="1"/>
</dbReference>
<dbReference type="InterPro" id="IPR044506">
    <property type="entry name" value="CDC14_C"/>
</dbReference>
<evidence type="ECO:0000313" key="8">
    <source>
        <dbReference type="EMBL" id="KAG8183282.1"/>
    </source>
</evidence>
<dbReference type="PROSITE" id="PS00383">
    <property type="entry name" value="TYR_PHOSPHATASE_1"/>
    <property type="match status" value="1"/>
</dbReference>
<evidence type="ECO:0000256" key="4">
    <source>
        <dbReference type="ARBA" id="ARBA00022912"/>
    </source>
</evidence>
<dbReference type="InterPro" id="IPR029260">
    <property type="entry name" value="DSPn"/>
</dbReference>
<dbReference type="Gene3D" id="3.90.190.10">
    <property type="entry name" value="Protein tyrosine phosphatase superfamily"/>
    <property type="match status" value="2"/>
</dbReference>
<dbReference type="Pfam" id="PF22785">
    <property type="entry name" value="Tc-R-P"/>
    <property type="match status" value="1"/>
</dbReference>
<keyword evidence="4" id="KW-0904">Protein phosphatase</keyword>
<organism evidence="8 9">
    <name type="scientific">Oedothorax gibbosus</name>
    <dbReference type="NCBI Taxonomy" id="931172"/>
    <lineage>
        <taxon>Eukaryota</taxon>
        <taxon>Metazoa</taxon>
        <taxon>Ecdysozoa</taxon>
        <taxon>Arthropoda</taxon>
        <taxon>Chelicerata</taxon>
        <taxon>Arachnida</taxon>
        <taxon>Araneae</taxon>
        <taxon>Araneomorphae</taxon>
        <taxon>Entelegynae</taxon>
        <taxon>Araneoidea</taxon>
        <taxon>Linyphiidae</taxon>
        <taxon>Erigoninae</taxon>
        <taxon>Oedothorax</taxon>
    </lineage>
</organism>
<dbReference type="InterPro" id="IPR029021">
    <property type="entry name" value="Prot-tyrosine_phosphatase-like"/>
</dbReference>
<dbReference type="AlphaFoldDB" id="A0AAV6UG64"/>
<dbReference type="InterPro" id="IPR000387">
    <property type="entry name" value="Tyr_Pase_dom"/>
</dbReference>
<dbReference type="CDD" id="cd14499">
    <property type="entry name" value="CDC14_C"/>
    <property type="match status" value="1"/>
</dbReference>
<gene>
    <name evidence="8" type="ORF">JTE90_004902</name>
</gene>
<evidence type="ECO:0000313" key="9">
    <source>
        <dbReference type="Proteomes" id="UP000827092"/>
    </source>
</evidence>
<evidence type="ECO:0000256" key="5">
    <source>
        <dbReference type="SAM" id="MobiDB-lite"/>
    </source>
</evidence>
<dbReference type="InterPro" id="IPR020422">
    <property type="entry name" value="TYR_PHOSPHATASE_DUAL_dom"/>
</dbReference>